<dbReference type="PROSITE" id="PS50206">
    <property type="entry name" value="RHODANESE_3"/>
    <property type="match status" value="1"/>
</dbReference>
<organism evidence="2 3">
    <name type="scientific">Brockia lithotrophica</name>
    <dbReference type="NCBI Taxonomy" id="933949"/>
    <lineage>
        <taxon>Bacteria</taxon>
        <taxon>Bacillati</taxon>
        <taxon>Bacillota</taxon>
        <taxon>Bacilli</taxon>
        <taxon>Bacillales</taxon>
        <taxon>Bacillales Family X. Incertae Sedis</taxon>
        <taxon>Brockia</taxon>
    </lineage>
</organism>
<evidence type="ECO:0000259" key="1">
    <source>
        <dbReference type="PROSITE" id="PS50206"/>
    </source>
</evidence>
<evidence type="ECO:0000313" key="2">
    <source>
        <dbReference type="EMBL" id="PTQ52153.1"/>
    </source>
</evidence>
<keyword evidence="2" id="KW-0808">Transferase</keyword>
<sequence length="172" mass="18991">MQRRRTRWILATFVAVLAFALVLVGCGKTQSEIVKPPEDVAKANQPQSVQTCDEQEILPQKVGDDQNAMRSSFNAAYLEPDKVKDELDDYFIVDLRKPEDYDAGHIPGARNIPAADILAKLDTLPKDKPVLVYCYKGQTGALVTADLRSLGYDAHNLSGGFEAWVDAELPVD</sequence>
<dbReference type="PANTHER" id="PTHR43031">
    <property type="entry name" value="FAD-DEPENDENT OXIDOREDUCTASE"/>
    <property type="match status" value="1"/>
</dbReference>
<dbReference type="PROSITE" id="PS00380">
    <property type="entry name" value="RHODANESE_1"/>
    <property type="match status" value="1"/>
</dbReference>
<dbReference type="PANTHER" id="PTHR43031:SF1">
    <property type="entry name" value="PYRIDINE NUCLEOTIDE-DISULPHIDE OXIDOREDUCTASE"/>
    <property type="match status" value="1"/>
</dbReference>
<dbReference type="InterPro" id="IPR036873">
    <property type="entry name" value="Rhodanese-like_dom_sf"/>
</dbReference>
<feature type="domain" description="Rhodanese" evidence="1">
    <location>
        <begin position="86"/>
        <end position="172"/>
    </location>
</feature>
<dbReference type="InterPro" id="IPR050229">
    <property type="entry name" value="GlpE_sulfurtransferase"/>
</dbReference>
<proteinExistence type="predicted"/>
<reference evidence="2 3" key="1">
    <citation type="submission" date="2017-08" db="EMBL/GenBank/DDBJ databases">
        <title>Burning lignite coal seam in the remote Altai Mountains harbors a hydrogen-driven thermophilic microbial community.</title>
        <authorList>
            <person name="Kadnikov V.V."/>
            <person name="Mardanov A.V."/>
            <person name="Ivasenko D."/>
            <person name="Beletsky A.V."/>
            <person name="Karnachuk O.V."/>
            <person name="Ravin N.V."/>
        </authorList>
    </citation>
    <scope>NUCLEOTIDE SEQUENCE [LARGE SCALE GENOMIC DNA]</scope>
    <source>
        <strain evidence="2">AL31</strain>
    </source>
</reference>
<comment type="caution">
    <text evidence="2">The sequence shown here is derived from an EMBL/GenBank/DDBJ whole genome shotgun (WGS) entry which is preliminary data.</text>
</comment>
<evidence type="ECO:0000313" key="3">
    <source>
        <dbReference type="Proteomes" id="UP000244016"/>
    </source>
</evidence>
<gene>
    <name evidence="2" type="ORF">BLITH_1120</name>
</gene>
<dbReference type="Pfam" id="PF00581">
    <property type="entry name" value="Rhodanese"/>
    <property type="match status" value="1"/>
</dbReference>
<dbReference type="EMBL" id="PEBW01000003">
    <property type="protein sequence ID" value="PTQ52153.1"/>
    <property type="molecule type" value="Genomic_DNA"/>
</dbReference>
<dbReference type="InterPro" id="IPR001307">
    <property type="entry name" value="Thiosulphate_STrfase_CS"/>
</dbReference>
<accession>A0A2T5G7I5</accession>
<dbReference type="Proteomes" id="UP000244016">
    <property type="component" value="Unassembled WGS sequence"/>
</dbReference>
<name>A0A2T5G7I5_9BACL</name>
<dbReference type="SMART" id="SM00450">
    <property type="entry name" value="RHOD"/>
    <property type="match status" value="1"/>
</dbReference>
<protein>
    <submittedName>
        <fullName evidence="2">Rhodanese-related sulfurtransferase</fullName>
    </submittedName>
</protein>
<dbReference type="AlphaFoldDB" id="A0A2T5G7I5"/>
<dbReference type="PROSITE" id="PS51257">
    <property type="entry name" value="PROKAR_LIPOPROTEIN"/>
    <property type="match status" value="1"/>
</dbReference>
<dbReference type="CDD" id="cd00158">
    <property type="entry name" value="RHOD"/>
    <property type="match status" value="1"/>
</dbReference>
<dbReference type="SUPFAM" id="SSF52821">
    <property type="entry name" value="Rhodanese/Cell cycle control phosphatase"/>
    <property type="match status" value="1"/>
</dbReference>
<dbReference type="InterPro" id="IPR001763">
    <property type="entry name" value="Rhodanese-like_dom"/>
</dbReference>
<dbReference type="Gene3D" id="3.40.250.10">
    <property type="entry name" value="Rhodanese-like domain"/>
    <property type="match status" value="1"/>
</dbReference>
<dbReference type="GO" id="GO:0004792">
    <property type="term" value="F:thiosulfate-cyanide sulfurtransferase activity"/>
    <property type="evidence" value="ECO:0007669"/>
    <property type="project" value="InterPro"/>
</dbReference>